<name>A0ABX9YDP4_9BURK</name>
<dbReference type="EMBL" id="QTPM01000119">
    <property type="protein sequence ID" value="RQY77523.1"/>
    <property type="molecule type" value="Genomic_DNA"/>
</dbReference>
<accession>A0ABX9YDP4</accession>
<reference evidence="1 2" key="1">
    <citation type="submission" date="2018-08" db="EMBL/GenBank/DDBJ databases">
        <title>Comparative analysis of Burkholderia isolates from Puerto Rico.</title>
        <authorList>
            <person name="Hall C."/>
            <person name="Sahl J."/>
            <person name="Wagner D."/>
        </authorList>
    </citation>
    <scope>NUCLEOTIDE SEQUENCE [LARGE SCALE GENOMIC DNA]</scope>
    <source>
        <strain evidence="1 2">Bp8966</strain>
    </source>
</reference>
<dbReference type="RefSeq" id="WP_124492075.1">
    <property type="nucleotide sequence ID" value="NZ_QTOI01000119.1"/>
</dbReference>
<dbReference type="Proteomes" id="UP000281098">
    <property type="component" value="Unassembled WGS sequence"/>
</dbReference>
<evidence type="ECO:0000313" key="2">
    <source>
        <dbReference type="Proteomes" id="UP000281098"/>
    </source>
</evidence>
<gene>
    <name evidence="1" type="ORF">DF017_36750</name>
</gene>
<comment type="caution">
    <text evidence="1">The sequence shown here is derived from an EMBL/GenBank/DDBJ whole genome shotgun (WGS) entry which is preliminary data.</text>
</comment>
<dbReference type="InterPro" id="IPR031009">
    <property type="entry name" value="Tcm_partner"/>
</dbReference>
<evidence type="ECO:0000313" key="1">
    <source>
        <dbReference type="EMBL" id="RQY77523.1"/>
    </source>
</evidence>
<proteinExistence type="predicted"/>
<keyword evidence="2" id="KW-1185">Reference proteome</keyword>
<dbReference type="NCBIfam" id="TIGR04474">
    <property type="entry name" value="tcm_partner"/>
    <property type="match status" value="1"/>
</dbReference>
<evidence type="ECO:0008006" key="3">
    <source>
        <dbReference type="Google" id="ProtNLM"/>
    </source>
</evidence>
<organism evidence="1 2">
    <name type="scientific">Burkholderia stagnalis</name>
    <dbReference type="NCBI Taxonomy" id="1503054"/>
    <lineage>
        <taxon>Bacteria</taxon>
        <taxon>Pseudomonadati</taxon>
        <taxon>Pseudomonadota</taxon>
        <taxon>Betaproteobacteria</taxon>
        <taxon>Burkholderiales</taxon>
        <taxon>Burkholderiaceae</taxon>
        <taxon>Burkholderia</taxon>
        <taxon>Burkholderia cepacia complex</taxon>
    </lineage>
</organism>
<protein>
    <recommendedName>
        <fullName evidence="3">Three-Cys-motif partner protein TcmP</fullName>
    </recommendedName>
</protein>
<sequence length="302" mass="35192">MTPPKNNKDERTLPLFDDLGSIEDVEKGIKQIEFRGLQAPVWTSQKAKLIALYLKFFVMITKHGTYIDGFAGPQEPDMPDSWAANLVLSNEPRWLRNFFLCELDKEKVESLKKLAADHPAPRKGQPKRSIKILSGDFNQSIDLILQSGIVTEKEAAFALLDQRTFECHWETVKKLATHKKQGNKIELFYFLAVKWLHRSFSGLTVDTKKAQKWWGNDDWEDLKKLSQVDITIRMQQRLRNEFGYRYAHAWPIWERDSAEGSVMYYMIHATDHEDGPKLMWRAYRQAVADIPRGQQLSFDYEP</sequence>